<dbReference type="InterPro" id="IPR050682">
    <property type="entry name" value="ModA/WtpA"/>
</dbReference>
<dbReference type="RefSeq" id="WP_346820579.1">
    <property type="nucleotide sequence ID" value="NZ_JBDKWZ010000003.1"/>
</dbReference>
<dbReference type="PANTHER" id="PTHR30632">
    <property type="entry name" value="MOLYBDATE-BINDING PERIPLASMIC PROTEIN"/>
    <property type="match status" value="1"/>
</dbReference>
<reference evidence="4 5" key="1">
    <citation type="submission" date="2024-04" db="EMBL/GenBank/DDBJ databases">
        <title>Novel genus in family Flammeovirgaceae.</title>
        <authorList>
            <person name="Nguyen T.H."/>
            <person name="Vuong T.Q."/>
            <person name="Le H."/>
            <person name="Kim S.-G."/>
        </authorList>
    </citation>
    <scope>NUCLEOTIDE SEQUENCE [LARGE SCALE GENOMIC DNA]</scope>
    <source>
        <strain evidence="4 5">JCM 23209</strain>
    </source>
</reference>
<accession>A0AAW9S4A5</accession>
<dbReference type="NCBIfam" id="TIGR01256">
    <property type="entry name" value="modA"/>
    <property type="match status" value="1"/>
</dbReference>
<comment type="caution">
    <text evidence="4">The sequence shown here is derived from an EMBL/GenBank/DDBJ whole genome shotgun (WGS) entry which is preliminary data.</text>
</comment>
<organism evidence="4 5">
    <name type="scientific">Rapidithrix thailandica</name>
    <dbReference type="NCBI Taxonomy" id="413964"/>
    <lineage>
        <taxon>Bacteria</taxon>
        <taxon>Pseudomonadati</taxon>
        <taxon>Bacteroidota</taxon>
        <taxon>Cytophagia</taxon>
        <taxon>Cytophagales</taxon>
        <taxon>Flammeovirgaceae</taxon>
        <taxon>Rapidithrix</taxon>
    </lineage>
</organism>
<keyword evidence="3" id="KW-0732">Signal</keyword>
<evidence type="ECO:0000256" key="2">
    <source>
        <dbReference type="ARBA" id="ARBA00022723"/>
    </source>
</evidence>
<dbReference type="PANTHER" id="PTHR30632:SF0">
    <property type="entry name" value="SULFATE-BINDING PROTEIN"/>
    <property type="match status" value="1"/>
</dbReference>
<keyword evidence="2" id="KW-0479">Metal-binding</keyword>
<dbReference type="Proteomes" id="UP001403385">
    <property type="component" value="Unassembled WGS sequence"/>
</dbReference>
<proteinExistence type="inferred from homology"/>
<evidence type="ECO:0000313" key="4">
    <source>
        <dbReference type="EMBL" id="MEN7547779.1"/>
    </source>
</evidence>
<protein>
    <submittedName>
        <fullName evidence="4">Molybdate ABC transporter substrate-binding protein</fullName>
    </submittedName>
</protein>
<comment type="similarity">
    <text evidence="1">Belongs to the bacterial solute-binding protein ModA family.</text>
</comment>
<dbReference type="EMBL" id="JBDKWZ010000003">
    <property type="protein sequence ID" value="MEN7547779.1"/>
    <property type="molecule type" value="Genomic_DNA"/>
</dbReference>
<dbReference type="AlphaFoldDB" id="A0AAW9S4A5"/>
<evidence type="ECO:0000256" key="3">
    <source>
        <dbReference type="ARBA" id="ARBA00022729"/>
    </source>
</evidence>
<gene>
    <name evidence="4" type="primary">modA</name>
    <name evidence="4" type="ORF">AAG747_07660</name>
</gene>
<evidence type="ECO:0000256" key="1">
    <source>
        <dbReference type="ARBA" id="ARBA00009175"/>
    </source>
</evidence>
<dbReference type="GO" id="GO:0015689">
    <property type="term" value="P:molybdate ion transport"/>
    <property type="evidence" value="ECO:0007669"/>
    <property type="project" value="InterPro"/>
</dbReference>
<dbReference type="Pfam" id="PF13531">
    <property type="entry name" value="SBP_bac_11"/>
    <property type="match status" value="2"/>
</dbReference>
<dbReference type="GO" id="GO:0030973">
    <property type="term" value="F:molybdate ion binding"/>
    <property type="evidence" value="ECO:0007669"/>
    <property type="project" value="TreeGrafter"/>
</dbReference>
<name>A0AAW9S4A5_9BACT</name>
<dbReference type="Gene3D" id="3.40.190.10">
    <property type="entry name" value="Periplasmic binding protein-like II"/>
    <property type="match status" value="4"/>
</dbReference>
<dbReference type="InterPro" id="IPR005950">
    <property type="entry name" value="ModA"/>
</dbReference>
<sequence>MGFSACAPSQENREKKDLFFYCAAGMKPAVEKIAKAYQQEFGVTVNIQYGGSGTLLSNLRIAKGNADLYLAADQSYIDNAREYDLIEEVQPVAFLRPVIAVAKGNPKNIQGLNDLKNPEIKTALANPDAASVGRQTKKILQGTGDWDAINANVKVLKPTVNEVANDIKLGAIDAGIIWDATANQYPEIEQISVPEFDAHRKKVTVAVLKSSSNPTQTLHFIRYMASKNKGLKVFEELGYQAVEGDTWEDQPEILFYSGGVNRVAIEKTIQAFEKREGVNVTRVYNGCGILVSQIKAGQNPDAYFSCDRSFMDDVQSRFTDIQDVSHTKIVILTNKENTHQIHSLEDLTKEGISVGVCNPQQSALGALTARMLEGMGLLEGVMKNVKVQTPTADLLVNQLKTGALGAAIVYEANTSQVKDQLTVIPLSNEGALAVQNFGISTNSKHKYLTQRLFQTITSQTSKANFENNGFGWEYQQAN</sequence>
<dbReference type="GO" id="GO:0046872">
    <property type="term" value="F:metal ion binding"/>
    <property type="evidence" value="ECO:0007669"/>
    <property type="project" value="UniProtKB-KW"/>
</dbReference>
<evidence type="ECO:0000313" key="5">
    <source>
        <dbReference type="Proteomes" id="UP001403385"/>
    </source>
</evidence>
<keyword evidence="5" id="KW-1185">Reference proteome</keyword>
<dbReference type="SUPFAM" id="SSF53850">
    <property type="entry name" value="Periplasmic binding protein-like II"/>
    <property type="match status" value="2"/>
</dbReference>